<protein>
    <recommendedName>
        <fullName evidence="1">Knr4/Smi1-like domain-containing protein</fullName>
    </recommendedName>
</protein>
<dbReference type="InterPro" id="IPR037883">
    <property type="entry name" value="Knr4/Smi1-like_sf"/>
</dbReference>
<dbReference type="OrthoDB" id="8456590at2"/>
<feature type="domain" description="Knr4/Smi1-like" evidence="1">
    <location>
        <begin position="9"/>
        <end position="116"/>
    </location>
</feature>
<organism evidence="2 3">
    <name type="scientific">Vibrio splendidus 12E03</name>
    <dbReference type="NCBI Taxonomy" id="1191305"/>
    <lineage>
        <taxon>Bacteria</taxon>
        <taxon>Pseudomonadati</taxon>
        <taxon>Pseudomonadota</taxon>
        <taxon>Gammaproteobacteria</taxon>
        <taxon>Vibrionales</taxon>
        <taxon>Vibrionaceae</taxon>
        <taxon>Vibrio</taxon>
    </lineage>
</organism>
<gene>
    <name evidence="2" type="ORF">A142_21810</name>
</gene>
<accession>A0A1E5FR35</accession>
<dbReference type="InterPro" id="IPR018958">
    <property type="entry name" value="Knr4/Smi1-like_dom"/>
</dbReference>
<evidence type="ECO:0000313" key="2">
    <source>
        <dbReference type="EMBL" id="OEF92826.1"/>
    </source>
</evidence>
<dbReference type="Gene3D" id="3.40.1580.10">
    <property type="entry name" value="SMI1/KNR4-like"/>
    <property type="match status" value="1"/>
</dbReference>
<dbReference type="AlphaFoldDB" id="A0A1E5FR35"/>
<dbReference type="SMART" id="SM00860">
    <property type="entry name" value="SMI1_KNR4"/>
    <property type="match status" value="1"/>
</dbReference>
<proteinExistence type="predicted"/>
<dbReference type="SUPFAM" id="SSF160631">
    <property type="entry name" value="SMI1/KNR4-like"/>
    <property type="match status" value="1"/>
</dbReference>
<evidence type="ECO:0000313" key="3">
    <source>
        <dbReference type="Proteomes" id="UP000094802"/>
    </source>
</evidence>
<reference evidence="2 3" key="1">
    <citation type="journal article" date="2012" name="Science">
        <title>Ecological populations of bacteria act as socially cohesive units of antibiotic production and resistance.</title>
        <authorList>
            <person name="Cordero O.X."/>
            <person name="Wildschutte H."/>
            <person name="Kirkup B."/>
            <person name="Proehl S."/>
            <person name="Ngo L."/>
            <person name="Hussain F."/>
            <person name="Le Roux F."/>
            <person name="Mincer T."/>
            <person name="Polz M.F."/>
        </authorList>
    </citation>
    <scope>NUCLEOTIDE SEQUENCE [LARGE SCALE GENOMIC DNA]</scope>
    <source>
        <strain evidence="2 3">12E03</strain>
    </source>
</reference>
<comment type="caution">
    <text evidence="2">The sequence shown here is derived from an EMBL/GenBank/DDBJ whole genome shotgun (WGS) entry which is preliminary data.</text>
</comment>
<dbReference type="EMBL" id="AJZD02000194">
    <property type="protein sequence ID" value="OEF92826.1"/>
    <property type="molecule type" value="Genomic_DNA"/>
</dbReference>
<sequence>MKAFELKIPTDIEINDAQEKLGFNLPSEYVAFIKSGYDLGDAPLEALEIVNPPSYADIYEALESARKSYGLPLELMPICEDNSDYYCINQKGEVVFWSHNGTTDEKWKNVTIWRNQMVLEAGE</sequence>
<dbReference type="RefSeq" id="WP_019825718.1">
    <property type="nucleotide sequence ID" value="NZ_AJZD02000194.1"/>
</dbReference>
<evidence type="ECO:0000259" key="1">
    <source>
        <dbReference type="SMART" id="SM00860"/>
    </source>
</evidence>
<dbReference type="Pfam" id="PF14567">
    <property type="entry name" value="SUKH_5"/>
    <property type="match status" value="1"/>
</dbReference>
<dbReference type="Proteomes" id="UP000094802">
    <property type="component" value="Unassembled WGS sequence"/>
</dbReference>
<name>A0A1E5FR35_VIBSP</name>